<proteinExistence type="predicted"/>
<dbReference type="AlphaFoldDB" id="A0A423UC09"/>
<gene>
    <name evidence="3" type="ORF">BMONG18_1628</name>
</gene>
<evidence type="ECO:0000256" key="1">
    <source>
        <dbReference type="SAM" id="MobiDB-lite"/>
    </source>
</evidence>
<organism evidence="3 4">
    <name type="scientific">Bifidobacterium mongoliense</name>
    <dbReference type="NCBI Taxonomy" id="518643"/>
    <lineage>
        <taxon>Bacteria</taxon>
        <taxon>Bacillati</taxon>
        <taxon>Actinomycetota</taxon>
        <taxon>Actinomycetes</taxon>
        <taxon>Bifidobacteriales</taxon>
        <taxon>Bifidobacteriaceae</taxon>
        <taxon>Bifidobacterium</taxon>
    </lineage>
</organism>
<protein>
    <recommendedName>
        <fullName evidence="2">Bacterial mobilisation domain-containing protein</fullName>
    </recommendedName>
</protein>
<name>A0A423UC09_9BIFI</name>
<dbReference type="RefSeq" id="WP_123645368.1">
    <property type="nucleotide sequence ID" value="NZ_QRAJ01000014.1"/>
</dbReference>
<evidence type="ECO:0000313" key="3">
    <source>
        <dbReference type="EMBL" id="ROT86227.1"/>
    </source>
</evidence>
<comment type="caution">
    <text evidence="3">The sequence shown here is derived from an EMBL/GenBank/DDBJ whole genome shotgun (WGS) entry which is preliminary data.</text>
</comment>
<dbReference type="Proteomes" id="UP000285266">
    <property type="component" value="Unassembled WGS sequence"/>
</dbReference>
<accession>A0A423UC09</accession>
<sequence length="137" mass="15287">MSTRICQATSRVLPDRVHAQLREHGHDADDGLAYARTMLLKGRYVAIEVPFDVPRVTVQVNRIGINVNQIARKCNEDDLVTVAELRQVRRELEECHRLLGDAWKLMHDAKSIARDGGGRVDPPIPSDDAVDTPSPEA</sequence>
<dbReference type="InterPro" id="IPR008687">
    <property type="entry name" value="MobC"/>
</dbReference>
<reference evidence="3 4" key="1">
    <citation type="submission" date="2018-07" db="EMBL/GenBank/DDBJ databases">
        <title>The role of parmesan cheese in vectoring bovine microbiota.</title>
        <authorList>
            <person name="Lugli G.A."/>
            <person name="Milani C."/>
        </authorList>
    </citation>
    <scope>NUCLEOTIDE SEQUENCE [LARGE SCALE GENOMIC DNA]</scope>
    <source>
        <strain evidence="3 4">BMONG18</strain>
    </source>
</reference>
<dbReference type="EMBL" id="QRAJ01000014">
    <property type="protein sequence ID" value="ROT86227.1"/>
    <property type="molecule type" value="Genomic_DNA"/>
</dbReference>
<feature type="domain" description="Bacterial mobilisation" evidence="2">
    <location>
        <begin position="58"/>
        <end position="99"/>
    </location>
</feature>
<dbReference type="Pfam" id="PF05713">
    <property type="entry name" value="MobC"/>
    <property type="match status" value="1"/>
</dbReference>
<feature type="region of interest" description="Disordered" evidence="1">
    <location>
        <begin position="114"/>
        <end position="137"/>
    </location>
</feature>
<evidence type="ECO:0000313" key="4">
    <source>
        <dbReference type="Proteomes" id="UP000285266"/>
    </source>
</evidence>
<evidence type="ECO:0000259" key="2">
    <source>
        <dbReference type="Pfam" id="PF05713"/>
    </source>
</evidence>